<comment type="caution">
    <text evidence="2">The sequence shown here is derived from an EMBL/GenBank/DDBJ whole genome shotgun (WGS) entry which is preliminary data.</text>
</comment>
<name>A0ABP7YVF2_9ACTN</name>
<feature type="region of interest" description="Disordered" evidence="1">
    <location>
        <begin position="174"/>
        <end position="198"/>
    </location>
</feature>
<dbReference type="Proteomes" id="UP001500266">
    <property type="component" value="Unassembled WGS sequence"/>
</dbReference>
<proteinExistence type="predicted"/>
<sequence>MVNCSGLGTNSTSPPCQNISHPVRRDHEPLGGEHDAGDLVLAPLRRRGRLGALAGDDVARHRPQHERRRADRHHRLVLDVHAVEPGVLQRQIGVGVLAPLQDDSPRRQRGELTSGHQMPEQVPARRQAVLVLLRSPSHRRPRLPSMPLSFTPPGRGRPAVQPLQVRMTSTKINQFAPPAHPDTPQTPSHPALRHALDH</sequence>
<protein>
    <submittedName>
        <fullName evidence="2">Uncharacterized protein</fullName>
    </submittedName>
</protein>
<gene>
    <name evidence="2" type="ORF">GCM10022416_30390</name>
</gene>
<feature type="region of interest" description="Disordered" evidence="1">
    <location>
        <begin position="138"/>
        <end position="157"/>
    </location>
</feature>
<feature type="region of interest" description="Disordered" evidence="1">
    <location>
        <begin position="1"/>
        <end position="32"/>
    </location>
</feature>
<keyword evidence="3" id="KW-1185">Reference proteome</keyword>
<feature type="compositionally biased region" description="Polar residues" evidence="1">
    <location>
        <begin position="1"/>
        <end position="20"/>
    </location>
</feature>
<evidence type="ECO:0000313" key="2">
    <source>
        <dbReference type="EMBL" id="GAA4141914.1"/>
    </source>
</evidence>
<reference evidence="3" key="1">
    <citation type="journal article" date="2019" name="Int. J. Syst. Evol. Microbiol.">
        <title>The Global Catalogue of Microorganisms (GCM) 10K type strain sequencing project: providing services to taxonomists for standard genome sequencing and annotation.</title>
        <authorList>
            <consortium name="The Broad Institute Genomics Platform"/>
            <consortium name="The Broad Institute Genome Sequencing Center for Infectious Disease"/>
            <person name="Wu L."/>
            <person name="Ma J."/>
        </authorList>
    </citation>
    <scope>NUCLEOTIDE SEQUENCE [LARGE SCALE GENOMIC DNA]</scope>
    <source>
        <strain evidence="3">JCM 17316</strain>
    </source>
</reference>
<organism evidence="2 3">
    <name type="scientific">Actinomadura keratinilytica</name>
    <dbReference type="NCBI Taxonomy" id="547461"/>
    <lineage>
        <taxon>Bacteria</taxon>
        <taxon>Bacillati</taxon>
        <taxon>Actinomycetota</taxon>
        <taxon>Actinomycetes</taxon>
        <taxon>Streptosporangiales</taxon>
        <taxon>Thermomonosporaceae</taxon>
        <taxon>Actinomadura</taxon>
    </lineage>
</organism>
<evidence type="ECO:0000256" key="1">
    <source>
        <dbReference type="SAM" id="MobiDB-lite"/>
    </source>
</evidence>
<evidence type="ECO:0000313" key="3">
    <source>
        <dbReference type="Proteomes" id="UP001500266"/>
    </source>
</evidence>
<feature type="compositionally biased region" description="Basic and acidic residues" evidence="1">
    <location>
        <begin position="23"/>
        <end position="32"/>
    </location>
</feature>
<accession>A0ABP7YVF2</accession>
<dbReference type="EMBL" id="BAABDO010000039">
    <property type="protein sequence ID" value="GAA4141914.1"/>
    <property type="molecule type" value="Genomic_DNA"/>
</dbReference>
<feature type="region of interest" description="Disordered" evidence="1">
    <location>
        <begin position="101"/>
        <end position="121"/>
    </location>
</feature>